<dbReference type="AlphaFoldDB" id="A0A8D4A581"/>
<proteinExistence type="predicted"/>
<evidence type="ECO:0000313" key="2">
    <source>
        <dbReference type="EMBL" id="AMW25737.1"/>
    </source>
</evidence>
<feature type="transmembrane region" description="Helical" evidence="1">
    <location>
        <begin position="59"/>
        <end position="81"/>
    </location>
</feature>
<keyword evidence="1" id="KW-0812">Transmembrane</keyword>
<evidence type="ECO:0000313" key="3">
    <source>
        <dbReference type="Proteomes" id="UP000076372"/>
    </source>
</evidence>
<name>A0A8D4A581_MYCBV</name>
<accession>A0A8D4A581</accession>
<feature type="transmembrane region" description="Helical" evidence="1">
    <location>
        <begin position="93"/>
        <end position="113"/>
    </location>
</feature>
<dbReference type="EMBL" id="CP007590">
    <property type="protein sequence ID" value="AMW25737.1"/>
    <property type="molecule type" value="Genomic_DNA"/>
</dbReference>
<keyword evidence="1" id="KW-0472">Membrane</keyword>
<protein>
    <submittedName>
        <fullName evidence="2">Uncharacterized protein</fullName>
    </submittedName>
</protein>
<sequence length="115" mass="13336">MTLVYFEFTVTLRFWVFSSTWEGNIWLRSTSLPPFENLKDTNWFTSLVLSINFLNCSEFSSLIDFSLVELGFLLSLHLAAITARLGEMMLREVNNIILFFFINLSLCFISKLGKC</sequence>
<keyword evidence="1" id="KW-1133">Transmembrane helix</keyword>
<dbReference type="Proteomes" id="UP000076372">
    <property type="component" value="Chromosome"/>
</dbReference>
<organism evidence="2 3">
    <name type="scientific">Mycoplasmopsis bovis</name>
    <name type="common">Mycoplasma bovis</name>
    <dbReference type="NCBI Taxonomy" id="28903"/>
    <lineage>
        <taxon>Bacteria</taxon>
        <taxon>Bacillati</taxon>
        <taxon>Mycoplasmatota</taxon>
        <taxon>Mycoplasmoidales</taxon>
        <taxon>Metamycoplasmataceae</taxon>
        <taxon>Mycoplasmopsis</taxon>
    </lineage>
</organism>
<reference evidence="2 3" key="1">
    <citation type="submission" date="2014-04" db="EMBL/GenBank/DDBJ databases">
        <title>Complete genome sequence of Mycoplasma bovis attenuated strain P150.</title>
        <authorList>
            <person name="Qi J."/>
            <person name="Guo A."/>
        </authorList>
    </citation>
    <scope>NUCLEOTIDE SEQUENCE [LARGE SCALE GENOMIC DNA]</scope>
    <source>
        <strain evidence="2 3">HB0801-P150</strain>
    </source>
</reference>
<gene>
    <name evidence="2" type="ORF">BC94_0450</name>
</gene>
<evidence type="ECO:0000256" key="1">
    <source>
        <dbReference type="SAM" id="Phobius"/>
    </source>
</evidence>